<feature type="non-terminal residue" evidence="2">
    <location>
        <position position="94"/>
    </location>
</feature>
<organism evidence="2">
    <name type="scientific">Tanacetum cinerariifolium</name>
    <name type="common">Dalmatian daisy</name>
    <name type="synonym">Chrysanthemum cinerariifolium</name>
    <dbReference type="NCBI Taxonomy" id="118510"/>
    <lineage>
        <taxon>Eukaryota</taxon>
        <taxon>Viridiplantae</taxon>
        <taxon>Streptophyta</taxon>
        <taxon>Embryophyta</taxon>
        <taxon>Tracheophyta</taxon>
        <taxon>Spermatophyta</taxon>
        <taxon>Magnoliopsida</taxon>
        <taxon>eudicotyledons</taxon>
        <taxon>Gunneridae</taxon>
        <taxon>Pentapetalae</taxon>
        <taxon>asterids</taxon>
        <taxon>campanulids</taxon>
        <taxon>Asterales</taxon>
        <taxon>Asteraceae</taxon>
        <taxon>Asteroideae</taxon>
        <taxon>Anthemideae</taxon>
        <taxon>Anthemidinae</taxon>
        <taxon>Tanacetum</taxon>
    </lineage>
</organism>
<dbReference type="AlphaFoldDB" id="A0A699X6P3"/>
<reference evidence="2" key="1">
    <citation type="journal article" date="2019" name="Sci. Rep.">
        <title>Draft genome of Tanacetum cinerariifolium, the natural source of mosquito coil.</title>
        <authorList>
            <person name="Yamashiro T."/>
            <person name="Shiraishi A."/>
            <person name="Satake H."/>
            <person name="Nakayama K."/>
        </authorList>
    </citation>
    <scope>NUCLEOTIDE SEQUENCE</scope>
</reference>
<comment type="caution">
    <text evidence="2">The sequence shown here is derived from an EMBL/GenBank/DDBJ whole genome shotgun (WGS) entry which is preliminary data.</text>
</comment>
<accession>A0A699X6P3</accession>
<feature type="region of interest" description="Disordered" evidence="1">
    <location>
        <begin position="52"/>
        <end position="77"/>
    </location>
</feature>
<gene>
    <name evidence="2" type="ORF">Tci_927336</name>
</gene>
<feature type="non-terminal residue" evidence="2">
    <location>
        <position position="1"/>
    </location>
</feature>
<protein>
    <submittedName>
        <fullName evidence="2">Uncharacterized protein</fullName>
    </submittedName>
</protein>
<proteinExistence type="predicted"/>
<evidence type="ECO:0000313" key="2">
    <source>
        <dbReference type="EMBL" id="GFD55367.1"/>
    </source>
</evidence>
<feature type="region of interest" description="Disordered" evidence="1">
    <location>
        <begin position="23"/>
        <end position="42"/>
    </location>
</feature>
<name>A0A699X6P3_TANCI</name>
<evidence type="ECO:0000256" key="1">
    <source>
        <dbReference type="SAM" id="MobiDB-lite"/>
    </source>
</evidence>
<dbReference type="EMBL" id="BKCJ011817136">
    <property type="protein sequence ID" value="GFD55367.1"/>
    <property type="molecule type" value="Genomic_DNA"/>
</dbReference>
<sequence length="94" mass="9317">VAPAPAEETAPVVALAHAEDIDNAPDGVATLPTSATDSAAEAHQAEVAHISAEAEGGEAAGGETSEEGDDYVPETAAPDFATLDLDSQATYLIG</sequence>